<evidence type="ECO:0000313" key="1">
    <source>
        <dbReference type="EMBL" id="ATI16961.1"/>
    </source>
</evidence>
<dbReference type="KEGG" id="vg:55003903"/>
<protein>
    <submittedName>
        <fullName evidence="1">Glycine cleavage system protein H</fullName>
    </submittedName>
</protein>
<keyword evidence="2" id="KW-1185">Reference proteome</keyword>
<dbReference type="GeneID" id="55003903"/>
<reference evidence="1 2" key="1">
    <citation type="submission" date="2017-08" db="EMBL/GenBank/DDBJ databases">
        <title>Genomic analysis reveals CRISPR-Cas mediated host-pathogen interaction between enterotoxigenic Escherichia coli and phages.</title>
        <authorList>
            <person name="Chakraborty S."/>
            <person name="Begum Y.A."/>
            <person name="Qadri F."/>
            <person name="Camilli A."/>
        </authorList>
    </citation>
    <scope>NUCLEOTIDE SEQUENCE [LARGE SCALE GENOMIC DNA]</scope>
</reference>
<evidence type="ECO:0000313" key="2">
    <source>
        <dbReference type="Proteomes" id="UP000275089"/>
    </source>
</evidence>
<dbReference type="RefSeq" id="YP_009812830.1">
    <property type="nucleotide sequence ID" value="NC_048071.1"/>
</dbReference>
<organism evidence="1 2">
    <name type="scientific">Escherichia phage IMM-002</name>
    <dbReference type="NCBI Taxonomy" id="2041760"/>
    <lineage>
        <taxon>Viruses</taxon>
        <taxon>Duplodnaviria</taxon>
        <taxon>Heunggongvirae</taxon>
        <taxon>Uroviricota</taxon>
        <taxon>Caudoviricetes</taxon>
        <taxon>Autographivirales</taxon>
        <taxon>Autotranscriptaviridae</taxon>
        <taxon>Studiervirinae</taxon>
        <taxon>Kayfunavirus</taxon>
        <taxon>Kayfunavirus IMM002</taxon>
    </lineage>
</organism>
<accession>A0A384WIA9</accession>
<proteinExistence type="predicted"/>
<dbReference type="Proteomes" id="UP000275089">
    <property type="component" value="Segment"/>
</dbReference>
<sequence length="39" mass="4506">MIDFKSVLWIIRVRLADTNNDNPSQLWSLTAKRTGCDNL</sequence>
<name>A0A384WIA9_9CAUD</name>
<dbReference type="EMBL" id="MF630921">
    <property type="protein sequence ID" value="ATI16961.1"/>
    <property type="molecule type" value="Genomic_DNA"/>
</dbReference>